<accession>A0A7V8MZR1</accession>
<keyword evidence="4" id="KW-1185">Reference proteome</keyword>
<dbReference type="Pfam" id="PF09479">
    <property type="entry name" value="Flg_new"/>
    <property type="match status" value="5"/>
</dbReference>
<dbReference type="EMBL" id="JACBNY010000002">
    <property type="protein sequence ID" value="MBA0015966.1"/>
    <property type="molecule type" value="Genomic_DNA"/>
</dbReference>
<organism evidence="3 4">
    <name type="scientific">Pseudolactococcus laudensis</name>
    <dbReference type="NCBI Taxonomy" id="1494461"/>
    <lineage>
        <taxon>Bacteria</taxon>
        <taxon>Bacillati</taxon>
        <taxon>Bacillota</taxon>
        <taxon>Bacilli</taxon>
        <taxon>Lactobacillales</taxon>
        <taxon>Streptococcaceae</taxon>
        <taxon>Pseudolactococcus</taxon>
    </lineage>
</organism>
<reference evidence="3 4" key="1">
    <citation type="submission" date="2020-07" db="EMBL/GenBank/DDBJ databases">
        <authorList>
            <person name="Hilgarth M."/>
            <person name="Werum V."/>
            <person name="Vogel R.F."/>
        </authorList>
    </citation>
    <scope>NUCLEOTIDE SEQUENCE [LARGE SCALE GENOMIC DNA]</scope>
    <source>
        <strain evidence="3 4">DSM 28961</strain>
    </source>
</reference>
<evidence type="ECO:0000256" key="1">
    <source>
        <dbReference type="ARBA" id="ARBA00004196"/>
    </source>
</evidence>
<dbReference type="InterPro" id="IPR042229">
    <property type="entry name" value="Listeria/Bacterioides_rpt_sf"/>
</dbReference>
<dbReference type="Proteomes" id="UP000530186">
    <property type="component" value="Unassembled WGS sequence"/>
</dbReference>
<comment type="subcellular location">
    <subcellularLocation>
        <location evidence="1">Cell envelope</location>
    </subcellularLocation>
</comment>
<proteinExistence type="predicted"/>
<comment type="caution">
    <text evidence="3">The sequence shown here is derived from an EMBL/GenBank/DDBJ whole genome shotgun (WGS) entry which is preliminary data.</text>
</comment>
<evidence type="ECO:0000313" key="3">
    <source>
        <dbReference type="EMBL" id="MBA0015966.1"/>
    </source>
</evidence>
<gene>
    <name evidence="3" type="ORF">HZR21_02200</name>
</gene>
<name>A0A7V8MZR1_9LACT</name>
<keyword evidence="2" id="KW-0472">Membrane</keyword>
<protein>
    <submittedName>
        <fullName evidence="3">InlB B-repeat-containing protein</fullName>
    </submittedName>
</protein>
<dbReference type="RefSeq" id="WP_180746038.1">
    <property type="nucleotide sequence ID" value="NZ_CBCRWQ010000001.1"/>
</dbReference>
<evidence type="ECO:0000313" key="4">
    <source>
        <dbReference type="Proteomes" id="UP000530186"/>
    </source>
</evidence>
<dbReference type="Gene3D" id="2.60.40.4270">
    <property type="entry name" value="Listeria-Bacteroides repeat domain"/>
    <property type="match status" value="5"/>
</dbReference>
<dbReference type="AlphaFoldDB" id="A0A7V8MZR1"/>
<keyword evidence="2" id="KW-0812">Transmembrane</keyword>
<sequence length="736" mass="80694">MKSKQKIKRKRVKARHQKPSHFGGGLKPFPAWGKLVAILGMTFASGLFLLVSVSAYFADYAGVTLGFNIPTYYFTVDYNSNGGSAVASEDVKVGESITEPTPPTRTGYDFASWHQQADLADTAWQFATNKMPRQNLTLHAKWTAKTYDITYNLDGGTGTGGNPTTYTYDIGVASFAPATGKTGHTFVGWEDENGNPVTSISKTEMGNKTLYARWTPNEYDITYELDGGDNDNSNPAKYTYDIGVSSFAPATGKVGHVFTRWEDENGKPVTSILKTETGNKTLYARWAPTYEITYVLDSGTNPQDNPTQYAYGTGVASFKPATKANNKFLGWYDHPTAGTKITEIPATATGTQTLYARWVAGYTVTFRNFDGTATVLDPVVVESGDSLTIPDAPVKANEYFLGWAEGPNQAPRPSTSGVVTPTSTLYTPSQTSGVATLNVPDQSYLGYKEKSEHELTNITSDTTLYAVYYKGLKATGLADSAKPKAQDFIWNNAIWRVVNMVERNTANTRLVVKVSALTAEEVINQLGFTLEDGADVPYKEATQENDLRVHFQSQDGATDTDEETYFFNGPSDDGYSRSRLKTIIDAYYNQLADQSAVQAVTLNTPTLTQYLTVDGTNGFIGTGSTYNNWRWPQDSTDSNRYRHYRDARFETTVGGTPQAFALSYGDIHGVLAVPTAPGNNNVRLLNFSGTNWNSLWLRSAGSIYWNAGYVNEGNLYYSGGVNQPLSVRPALYLSID</sequence>
<dbReference type="GeneID" id="303194317"/>
<feature type="transmembrane region" description="Helical" evidence="2">
    <location>
        <begin position="35"/>
        <end position="58"/>
    </location>
</feature>
<dbReference type="NCBIfam" id="TIGR02543">
    <property type="entry name" value="List_Bact_rpt"/>
    <property type="match status" value="2"/>
</dbReference>
<evidence type="ECO:0000256" key="2">
    <source>
        <dbReference type="SAM" id="Phobius"/>
    </source>
</evidence>
<dbReference type="InterPro" id="IPR013378">
    <property type="entry name" value="InlB-like_B-rpt"/>
</dbReference>
<dbReference type="GO" id="GO:0030313">
    <property type="term" value="C:cell envelope"/>
    <property type="evidence" value="ECO:0007669"/>
    <property type="project" value="UniProtKB-SubCell"/>
</dbReference>
<keyword evidence="2" id="KW-1133">Transmembrane helix</keyword>